<dbReference type="Proteomes" id="UP001596112">
    <property type="component" value="Unassembled WGS sequence"/>
</dbReference>
<keyword evidence="2" id="KW-1185">Reference proteome</keyword>
<reference evidence="2" key="1">
    <citation type="journal article" date="2019" name="Int. J. Syst. Evol. Microbiol.">
        <title>The Global Catalogue of Microorganisms (GCM) 10K type strain sequencing project: providing services to taxonomists for standard genome sequencing and annotation.</title>
        <authorList>
            <consortium name="The Broad Institute Genomics Platform"/>
            <consortium name="The Broad Institute Genome Sequencing Center for Infectious Disease"/>
            <person name="Wu L."/>
            <person name="Ma J."/>
        </authorList>
    </citation>
    <scope>NUCLEOTIDE SEQUENCE [LARGE SCALE GENOMIC DNA]</scope>
    <source>
        <strain evidence="2">JCM 9918</strain>
    </source>
</reference>
<dbReference type="EMBL" id="JBHSNZ010000004">
    <property type="protein sequence ID" value="MFC5807548.1"/>
    <property type="molecule type" value="Genomic_DNA"/>
</dbReference>
<accession>A0ABW1B3M1</accession>
<evidence type="ECO:0000313" key="2">
    <source>
        <dbReference type="Proteomes" id="UP001596112"/>
    </source>
</evidence>
<dbReference type="RefSeq" id="WP_272173324.1">
    <property type="nucleotide sequence ID" value="NZ_JAQOSL010000097.1"/>
</dbReference>
<name>A0ABW1B3M1_9ACTN</name>
<comment type="caution">
    <text evidence="1">The sequence shown here is derived from an EMBL/GenBank/DDBJ whole genome shotgun (WGS) entry which is preliminary data.</text>
</comment>
<protein>
    <submittedName>
        <fullName evidence="1">Uncharacterized protein</fullName>
    </submittedName>
</protein>
<gene>
    <name evidence="1" type="ORF">ACFQGO_08500</name>
</gene>
<organism evidence="1 2">
    <name type="scientific">Streptomyces heilongjiangensis</name>
    <dbReference type="NCBI Taxonomy" id="945052"/>
    <lineage>
        <taxon>Bacteria</taxon>
        <taxon>Bacillati</taxon>
        <taxon>Actinomycetota</taxon>
        <taxon>Actinomycetes</taxon>
        <taxon>Kitasatosporales</taxon>
        <taxon>Streptomycetaceae</taxon>
        <taxon>Streptomyces</taxon>
    </lineage>
</organism>
<proteinExistence type="predicted"/>
<sequence length="169" mass="18125">MTNSVRHTTGNFLGLMATPASACAQDARPRVTVDPTHPRVDDATRITHKSGALYIATCAYTEALATKNPAATLDGIADSLNDVMPQVFATLGTSEELAAALLPEIKNLVWAFNAIEYARAEAAEHGCGYLFDYLAELLKNGADPQRIRTDALAAPRRLRELAEQAGGDR</sequence>
<evidence type="ECO:0000313" key="1">
    <source>
        <dbReference type="EMBL" id="MFC5807548.1"/>
    </source>
</evidence>